<organism evidence="1 2">
    <name type="scientific">Candidatus Chloroploca mongolica</name>
    <dbReference type="NCBI Taxonomy" id="2528176"/>
    <lineage>
        <taxon>Bacteria</taxon>
        <taxon>Bacillati</taxon>
        <taxon>Chloroflexota</taxon>
        <taxon>Chloroflexia</taxon>
        <taxon>Chloroflexales</taxon>
        <taxon>Chloroflexineae</taxon>
        <taxon>Oscillochloridaceae</taxon>
        <taxon>Candidatus Chloroploca</taxon>
    </lineage>
</organism>
<comment type="caution">
    <text evidence="1">The sequence shown here is derived from an EMBL/GenBank/DDBJ whole genome shotgun (WGS) entry which is preliminary data.</text>
</comment>
<proteinExistence type="predicted"/>
<reference evidence="1 2" key="1">
    <citation type="submission" date="2021-03" db="EMBL/GenBank/DDBJ databases">
        <authorList>
            <person name="Grouzdev D.S."/>
        </authorList>
    </citation>
    <scope>NUCLEOTIDE SEQUENCE [LARGE SCALE GENOMIC DNA]</scope>
    <source>
        <strain evidence="1 2">M50-1</strain>
    </source>
</reference>
<dbReference type="EMBL" id="SIJK02000104">
    <property type="protein sequence ID" value="MBP1468860.1"/>
    <property type="molecule type" value="Genomic_DNA"/>
</dbReference>
<accession>A0ABS4DHF3</accession>
<evidence type="ECO:0000313" key="2">
    <source>
        <dbReference type="Proteomes" id="UP001193081"/>
    </source>
</evidence>
<sequence>MRSSDAGEMQNQSLLGMIVCDNLDPETPSNAHAYFRIFARFMDAPHVGELIRSGGRIFGHGHDPQAAERFPKIRTVYAAYEQAGRELALSGRISRATQREANQEIIPIPFFGLLKHLTAFKRVMVQKAQEYFA</sequence>
<keyword evidence="2" id="KW-1185">Reference proteome</keyword>
<protein>
    <submittedName>
        <fullName evidence="1">Uncharacterized protein</fullName>
    </submittedName>
</protein>
<name>A0ABS4DHF3_9CHLR</name>
<dbReference type="RefSeq" id="WP_135482042.1">
    <property type="nucleotide sequence ID" value="NZ_SIJK02000104.1"/>
</dbReference>
<gene>
    <name evidence="1" type="ORF">EYB53_024330</name>
</gene>
<dbReference type="Proteomes" id="UP001193081">
    <property type="component" value="Unassembled WGS sequence"/>
</dbReference>
<evidence type="ECO:0000313" key="1">
    <source>
        <dbReference type="EMBL" id="MBP1468860.1"/>
    </source>
</evidence>